<feature type="compositionally biased region" description="Polar residues" evidence="1">
    <location>
        <begin position="513"/>
        <end position="522"/>
    </location>
</feature>
<protein>
    <submittedName>
        <fullName evidence="2">Uncharacterized protein</fullName>
    </submittedName>
</protein>
<feature type="compositionally biased region" description="Polar residues" evidence="1">
    <location>
        <begin position="230"/>
        <end position="241"/>
    </location>
</feature>
<evidence type="ECO:0000313" key="3">
    <source>
        <dbReference type="Proteomes" id="UP000184356"/>
    </source>
</evidence>
<feature type="compositionally biased region" description="Basic residues" evidence="1">
    <location>
        <begin position="401"/>
        <end position="410"/>
    </location>
</feature>
<dbReference type="EMBL" id="KV878582">
    <property type="protein sequence ID" value="OJJ64614.1"/>
    <property type="molecule type" value="Genomic_DNA"/>
</dbReference>
<dbReference type="Proteomes" id="UP000184356">
    <property type="component" value="Unassembled WGS sequence"/>
</dbReference>
<feature type="region of interest" description="Disordered" evidence="1">
    <location>
        <begin position="218"/>
        <end position="610"/>
    </location>
</feature>
<gene>
    <name evidence="2" type="ORF">ASPSYDRAFT_26602</name>
</gene>
<sequence>MSFDRVIQDSDDEDELLGEGVPEKTNRAVTNHGEHSGANSPGAQGVNLDSHIGVDFDEFIEMQNVPQRSLTSSQQRREERWIPVAGRVGSMGNMMTEIGIAQQRLFDDDQQAQYTLEPTMPHEYEQIERLTHETTAQANTREAHNPQAATAQDSVPATELQGTNPSDDWSQSVSYNIFDSSSHTPSGQLNRADFIRDSGVTTQTEPLQHLEIRRWASMQGAASSPHDTEPFSSAISPQATRAKSDNAAPNMAQPSSASVDELSLPVTTELPKVEKRGRKKKQAVPPIDEDDELSLPQSHEPPPSKPEKRKPGRPPKNPKVSLDDSVPAAPHTLAEDPSVQPVKHPECAAHDASEIPTDGATGNGVSQSTIDELTKDDQGEPPITHAPEQTPQVSPKPAKEPKKKKLKRGKTTSVTLTKTYEPDVEDDVIWVDERPITTAREDKPITKPGDPSPNKAEEQPPAPKQRGRKRKKTAEQLEQEAAALQAADEPGTQTAITNEEENNRVQQNEADNESTTRTQTPEAENPITEEDQPAPNPLSEPRQTTSPAKISEQVPGHQHPETPQKPSGPKTPSTKGPGKHSPISSTSKVPYRVGLSKKARIAPLLKIIKR</sequence>
<name>A0A1L9TYV1_9EURO</name>
<organism evidence="2 3">
    <name type="scientific">Aspergillus sydowii CBS 593.65</name>
    <dbReference type="NCBI Taxonomy" id="1036612"/>
    <lineage>
        <taxon>Eukaryota</taxon>
        <taxon>Fungi</taxon>
        <taxon>Dikarya</taxon>
        <taxon>Ascomycota</taxon>
        <taxon>Pezizomycotina</taxon>
        <taxon>Eurotiomycetes</taxon>
        <taxon>Eurotiomycetidae</taxon>
        <taxon>Eurotiales</taxon>
        <taxon>Aspergillaceae</taxon>
        <taxon>Aspergillus</taxon>
        <taxon>Aspergillus subgen. Nidulantes</taxon>
    </lineage>
</organism>
<feature type="region of interest" description="Disordered" evidence="1">
    <location>
        <begin position="139"/>
        <end position="190"/>
    </location>
</feature>
<accession>A0A1L9TYV1</accession>
<keyword evidence="3" id="KW-1185">Reference proteome</keyword>
<evidence type="ECO:0000256" key="1">
    <source>
        <dbReference type="SAM" id="MobiDB-lite"/>
    </source>
</evidence>
<feature type="compositionally biased region" description="Basic and acidic residues" evidence="1">
    <location>
        <begin position="431"/>
        <end position="445"/>
    </location>
</feature>
<feature type="region of interest" description="Disordered" evidence="1">
    <location>
        <begin position="1"/>
        <end position="50"/>
    </location>
</feature>
<dbReference type="STRING" id="1036612.A0A1L9TYV1"/>
<dbReference type="RefSeq" id="XP_040708420.1">
    <property type="nucleotide sequence ID" value="XM_040844298.1"/>
</dbReference>
<dbReference type="VEuPathDB" id="FungiDB:ASPSYDRAFT_26602"/>
<dbReference type="GeneID" id="63760371"/>
<dbReference type="AlphaFoldDB" id="A0A1L9TYV1"/>
<evidence type="ECO:0000313" key="2">
    <source>
        <dbReference type="EMBL" id="OJJ64614.1"/>
    </source>
</evidence>
<reference evidence="3" key="1">
    <citation type="journal article" date="2017" name="Genome Biol.">
        <title>Comparative genomics reveals high biological diversity and specific adaptations in the industrially and medically important fungal genus Aspergillus.</title>
        <authorList>
            <person name="de Vries R.P."/>
            <person name="Riley R."/>
            <person name="Wiebenga A."/>
            <person name="Aguilar-Osorio G."/>
            <person name="Amillis S."/>
            <person name="Uchima C.A."/>
            <person name="Anderluh G."/>
            <person name="Asadollahi M."/>
            <person name="Askin M."/>
            <person name="Barry K."/>
            <person name="Battaglia E."/>
            <person name="Bayram O."/>
            <person name="Benocci T."/>
            <person name="Braus-Stromeyer S.A."/>
            <person name="Caldana C."/>
            <person name="Canovas D."/>
            <person name="Cerqueira G.C."/>
            <person name="Chen F."/>
            <person name="Chen W."/>
            <person name="Choi C."/>
            <person name="Clum A."/>
            <person name="Dos Santos R.A."/>
            <person name="Damasio A.R."/>
            <person name="Diallinas G."/>
            <person name="Emri T."/>
            <person name="Fekete E."/>
            <person name="Flipphi M."/>
            <person name="Freyberg S."/>
            <person name="Gallo A."/>
            <person name="Gournas C."/>
            <person name="Habgood R."/>
            <person name="Hainaut M."/>
            <person name="Harispe M.L."/>
            <person name="Henrissat B."/>
            <person name="Hilden K.S."/>
            <person name="Hope R."/>
            <person name="Hossain A."/>
            <person name="Karabika E."/>
            <person name="Karaffa L."/>
            <person name="Karanyi Z."/>
            <person name="Krasevec N."/>
            <person name="Kuo A."/>
            <person name="Kusch H."/>
            <person name="LaButti K."/>
            <person name="Lagendijk E.L."/>
            <person name="Lapidus A."/>
            <person name="Levasseur A."/>
            <person name="Lindquist E."/>
            <person name="Lipzen A."/>
            <person name="Logrieco A.F."/>
            <person name="MacCabe A."/>
            <person name="Maekelae M.R."/>
            <person name="Malavazi I."/>
            <person name="Melin P."/>
            <person name="Meyer V."/>
            <person name="Mielnichuk N."/>
            <person name="Miskei M."/>
            <person name="Molnar A.P."/>
            <person name="Mule G."/>
            <person name="Ngan C.Y."/>
            <person name="Orejas M."/>
            <person name="Orosz E."/>
            <person name="Ouedraogo J.P."/>
            <person name="Overkamp K.M."/>
            <person name="Park H.-S."/>
            <person name="Perrone G."/>
            <person name="Piumi F."/>
            <person name="Punt P.J."/>
            <person name="Ram A.F."/>
            <person name="Ramon A."/>
            <person name="Rauscher S."/>
            <person name="Record E."/>
            <person name="Riano-Pachon D.M."/>
            <person name="Robert V."/>
            <person name="Roehrig J."/>
            <person name="Ruller R."/>
            <person name="Salamov A."/>
            <person name="Salih N.S."/>
            <person name="Samson R.A."/>
            <person name="Sandor E."/>
            <person name="Sanguinetti M."/>
            <person name="Schuetze T."/>
            <person name="Sepcic K."/>
            <person name="Shelest E."/>
            <person name="Sherlock G."/>
            <person name="Sophianopoulou V."/>
            <person name="Squina F.M."/>
            <person name="Sun H."/>
            <person name="Susca A."/>
            <person name="Todd R.B."/>
            <person name="Tsang A."/>
            <person name="Unkles S.E."/>
            <person name="van de Wiele N."/>
            <person name="van Rossen-Uffink D."/>
            <person name="Oliveira J.V."/>
            <person name="Vesth T.C."/>
            <person name="Visser J."/>
            <person name="Yu J.-H."/>
            <person name="Zhou M."/>
            <person name="Andersen M.R."/>
            <person name="Archer D.B."/>
            <person name="Baker S.E."/>
            <person name="Benoit I."/>
            <person name="Brakhage A.A."/>
            <person name="Braus G.H."/>
            <person name="Fischer R."/>
            <person name="Frisvad J.C."/>
            <person name="Goldman G.H."/>
            <person name="Houbraken J."/>
            <person name="Oakley B."/>
            <person name="Pocsi I."/>
            <person name="Scazzocchio C."/>
            <person name="Seiboth B."/>
            <person name="vanKuyk P.A."/>
            <person name="Wortman J."/>
            <person name="Dyer P.S."/>
            <person name="Grigoriev I.V."/>
        </authorList>
    </citation>
    <scope>NUCLEOTIDE SEQUENCE [LARGE SCALE GENOMIC DNA]</scope>
    <source>
        <strain evidence="3">CBS 593.65</strain>
    </source>
</reference>
<feature type="compositionally biased region" description="Polar residues" evidence="1">
    <location>
        <begin position="147"/>
        <end position="189"/>
    </location>
</feature>
<proteinExistence type="predicted"/>
<dbReference type="OrthoDB" id="5404794at2759"/>
<feature type="compositionally biased region" description="Basic and acidic residues" evidence="1">
    <location>
        <begin position="343"/>
        <end position="353"/>
    </location>
</feature>